<keyword evidence="2" id="KW-1185">Reference proteome</keyword>
<organism evidence="1 2">
    <name type="scientific">Corchorus olitorius</name>
    <dbReference type="NCBI Taxonomy" id="93759"/>
    <lineage>
        <taxon>Eukaryota</taxon>
        <taxon>Viridiplantae</taxon>
        <taxon>Streptophyta</taxon>
        <taxon>Embryophyta</taxon>
        <taxon>Tracheophyta</taxon>
        <taxon>Spermatophyta</taxon>
        <taxon>Magnoliopsida</taxon>
        <taxon>eudicotyledons</taxon>
        <taxon>Gunneridae</taxon>
        <taxon>Pentapetalae</taxon>
        <taxon>rosids</taxon>
        <taxon>malvids</taxon>
        <taxon>Malvales</taxon>
        <taxon>Malvaceae</taxon>
        <taxon>Grewioideae</taxon>
        <taxon>Apeibeae</taxon>
        <taxon>Corchorus</taxon>
    </lineage>
</organism>
<name>A0A1R3KDY9_9ROSI</name>
<dbReference type="SUPFAM" id="SSF47095">
    <property type="entry name" value="HMG-box"/>
    <property type="match status" value="1"/>
</dbReference>
<comment type="caution">
    <text evidence="1">The sequence shown here is derived from an EMBL/GenBank/DDBJ whole genome shotgun (WGS) entry which is preliminary data.</text>
</comment>
<proteinExistence type="predicted"/>
<reference evidence="2" key="1">
    <citation type="submission" date="2013-09" db="EMBL/GenBank/DDBJ databases">
        <title>Corchorus olitorius genome sequencing.</title>
        <authorList>
            <person name="Alam M."/>
            <person name="Haque M.S."/>
            <person name="Islam M.S."/>
            <person name="Emdad E.M."/>
            <person name="Islam M.M."/>
            <person name="Ahmed B."/>
            <person name="Halim A."/>
            <person name="Hossen Q.M.M."/>
            <person name="Hossain M.Z."/>
            <person name="Ahmed R."/>
            <person name="Khan M.M."/>
            <person name="Islam R."/>
            <person name="Rashid M.M."/>
            <person name="Khan S.A."/>
            <person name="Rahman M.S."/>
            <person name="Alam M."/>
            <person name="Yahiya A.S."/>
            <person name="Khan M.S."/>
            <person name="Azam M.S."/>
            <person name="Haque T."/>
            <person name="Lashkar M.Z.H."/>
            <person name="Akhand A.I."/>
            <person name="Morshed G."/>
            <person name="Roy S."/>
            <person name="Uddin K.S."/>
            <person name="Rabeya T."/>
            <person name="Hossain A.S."/>
            <person name="Chowdhury A."/>
            <person name="Snigdha A.R."/>
            <person name="Mortoza M.S."/>
            <person name="Matin S.A."/>
            <person name="Hoque S.M.E."/>
            <person name="Islam M.K."/>
            <person name="Roy D.K."/>
            <person name="Haider R."/>
            <person name="Moosa M.M."/>
            <person name="Elias S.M."/>
            <person name="Hasan A.M."/>
            <person name="Jahan S."/>
            <person name="Shafiuddin M."/>
            <person name="Mahmood N."/>
            <person name="Shommy N.S."/>
        </authorList>
    </citation>
    <scope>NUCLEOTIDE SEQUENCE [LARGE SCALE GENOMIC DNA]</scope>
    <source>
        <strain evidence="2">cv. O-4</strain>
    </source>
</reference>
<evidence type="ECO:0000313" key="2">
    <source>
        <dbReference type="Proteomes" id="UP000187203"/>
    </source>
</evidence>
<accession>A0A1R3KDY9</accession>
<sequence length="85" mass="9836">MTINKGGNLIDIDRKGFETWKCISEKERQPYVTQAEENNSAYTKLVALENYIYFPERPEKYLGDLATWERSEATLTEALNESGKQ</sequence>
<dbReference type="OrthoDB" id="1919336at2759"/>
<dbReference type="Proteomes" id="UP000187203">
    <property type="component" value="Unassembled WGS sequence"/>
</dbReference>
<dbReference type="Gene3D" id="1.10.30.10">
    <property type="entry name" value="High mobility group box domain"/>
    <property type="match status" value="1"/>
</dbReference>
<dbReference type="EMBL" id="AWUE01014045">
    <property type="protein sequence ID" value="OMP05302.1"/>
    <property type="molecule type" value="Genomic_DNA"/>
</dbReference>
<protein>
    <submittedName>
        <fullName evidence="1">Uncharacterized protein</fullName>
    </submittedName>
</protein>
<evidence type="ECO:0000313" key="1">
    <source>
        <dbReference type="EMBL" id="OMP05302.1"/>
    </source>
</evidence>
<dbReference type="AlphaFoldDB" id="A0A1R3KDY9"/>
<dbReference type="InterPro" id="IPR036910">
    <property type="entry name" value="HMG_box_dom_sf"/>
</dbReference>
<gene>
    <name evidence="1" type="ORF">COLO4_08937</name>
</gene>